<evidence type="ECO:0000313" key="2">
    <source>
        <dbReference type="EMBL" id="ARO88553.1"/>
    </source>
</evidence>
<dbReference type="eggNOG" id="COG0366">
    <property type="taxonomic scope" value="Bacteria"/>
</dbReference>
<sequence>MPRPRYPSLFQVNTRVYLSEHAAGLAHPATLDDIPDRALDEWVQAGFDLIWFLGVWQTGPAGRRVSKSNSEWLKEFHQILPDLRPSDICGSCFAIQDYRVHDEFGGNEALDRLRQRLGNRGLRLILDFVPNHTALDHPWVSEHPDYYVWGSKKQLAAEPHNYCRTETSEGELILAHGRDPYFAGWPDTLQLNYGNPAVRQAMNRELRRIATQCDGVRCDMAMLVLPEVFERTWGIAAEPFWPWVTKTVRDEITDFLFLAEVYWDLESMLQQQGFDYTYDKRLYDHLHEMHVPPLRKHFLTSLNFQDKLVRFLENHDEPRAAAAFSPETHRPAAIITYLAPGLRFFHQGQFEGCKIRVPVHLRRRPAEPVDHALAEFYAALLECVRVPVFREGEWRLLECRPAWDGNWTSDCFVAYSWIGKDGERSLVAVNYSDHQSQCYVVIPWIGLEGQMWQLSDRMGAVVYERSGDCLAAQGLYLDMPAWTYHVFDVHETGKHRVGGDIRITTHKTVIPWHNRGRRSWVEPNTAVTNPVWPAR</sequence>
<dbReference type="PANTHER" id="PTHR47786:SF2">
    <property type="entry name" value="GLYCOSYL HYDROLASE FAMILY 13 CATALYTIC DOMAIN-CONTAINING PROTEIN"/>
    <property type="match status" value="1"/>
</dbReference>
<dbReference type="Pfam" id="PF00128">
    <property type="entry name" value="Alpha-amylase"/>
    <property type="match status" value="1"/>
</dbReference>
<dbReference type="CDD" id="cd11347">
    <property type="entry name" value="AmyAc_1"/>
    <property type="match status" value="1"/>
</dbReference>
<evidence type="ECO:0000259" key="1">
    <source>
        <dbReference type="SMART" id="SM00642"/>
    </source>
</evidence>
<dbReference type="SMART" id="SM00642">
    <property type="entry name" value="Aamy"/>
    <property type="match status" value="1"/>
</dbReference>
<dbReference type="InterPro" id="IPR006047">
    <property type="entry name" value="GH13_cat_dom"/>
</dbReference>
<gene>
    <name evidence="2" type="ORF">EBAPG3_012665</name>
</gene>
<keyword evidence="3" id="KW-1185">Reference proteome</keyword>
<accession>A0A1W6SRX9</accession>
<dbReference type="RefSeq" id="WP_004177185.1">
    <property type="nucleotide sequence ID" value="NZ_CP021106.3"/>
</dbReference>
<dbReference type="GO" id="GO:0005975">
    <property type="term" value="P:carbohydrate metabolic process"/>
    <property type="evidence" value="ECO:0007669"/>
    <property type="project" value="InterPro"/>
</dbReference>
<reference evidence="2 3" key="1">
    <citation type="journal article" date="2015" name="Int. J. Syst. Evol. Microbiol.">
        <title>Nitrosospira lacus sp. nov., a psychrotolerant, ammonia-oxidizing bacterium from sandy lake sediment.</title>
        <authorList>
            <person name="Urakawa H."/>
            <person name="Garcia J.C."/>
            <person name="Nielsen J.L."/>
            <person name="Le V.Q."/>
            <person name="Kozlowski J.A."/>
            <person name="Stein L.Y."/>
            <person name="Lim C.K."/>
            <person name="Pommerening-Roser A."/>
            <person name="Martens-Habbena W."/>
            <person name="Stahl D.A."/>
            <person name="Klotz M.G."/>
        </authorList>
    </citation>
    <scope>NUCLEOTIDE SEQUENCE [LARGE SCALE GENOMIC DNA]</scope>
    <source>
        <strain evidence="2 3">APG3</strain>
    </source>
</reference>
<dbReference type="KEGG" id="nlc:EBAPG3_012665"/>
<dbReference type="PANTHER" id="PTHR47786">
    <property type="entry name" value="ALPHA-1,4-GLUCAN:MALTOSE-1-PHOSPHATE MALTOSYLTRANSFERASE"/>
    <property type="match status" value="1"/>
</dbReference>
<dbReference type="OrthoDB" id="9805159at2"/>
<organism evidence="2 3">
    <name type="scientific">Nitrosospira lacus</name>
    <dbReference type="NCBI Taxonomy" id="1288494"/>
    <lineage>
        <taxon>Bacteria</taxon>
        <taxon>Pseudomonadati</taxon>
        <taxon>Pseudomonadota</taxon>
        <taxon>Betaproteobacteria</taxon>
        <taxon>Nitrosomonadales</taxon>
        <taxon>Nitrosomonadaceae</taxon>
        <taxon>Nitrosospira</taxon>
    </lineage>
</organism>
<name>A0A1W6SRX9_9PROT</name>
<protein>
    <submittedName>
        <fullName evidence="2">Alpha-amylase</fullName>
    </submittedName>
</protein>
<dbReference type="SUPFAM" id="SSF51445">
    <property type="entry name" value="(Trans)glycosidases"/>
    <property type="match status" value="1"/>
</dbReference>
<dbReference type="InterPro" id="IPR017853">
    <property type="entry name" value="GH"/>
</dbReference>
<dbReference type="Proteomes" id="UP000012179">
    <property type="component" value="Chromosome"/>
</dbReference>
<feature type="domain" description="Glycosyl hydrolase family 13 catalytic" evidence="1">
    <location>
        <begin position="11"/>
        <end position="384"/>
    </location>
</feature>
<proteinExistence type="predicted"/>
<dbReference type="AlphaFoldDB" id="A0A1W6SRX9"/>
<dbReference type="Gene3D" id="3.20.20.80">
    <property type="entry name" value="Glycosidases"/>
    <property type="match status" value="1"/>
</dbReference>
<dbReference type="EMBL" id="CP021106">
    <property type="protein sequence ID" value="ARO88553.1"/>
    <property type="molecule type" value="Genomic_DNA"/>
</dbReference>
<evidence type="ECO:0000313" key="3">
    <source>
        <dbReference type="Proteomes" id="UP000012179"/>
    </source>
</evidence>